<dbReference type="RefSeq" id="WP_129557569.1">
    <property type="nucleotide sequence ID" value="NZ_ADOU02000004.1"/>
</dbReference>
<accession>A0A837CLK5</accession>
<dbReference type="EMBL" id="ADOU02000004">
    <property type="protein sequence ID" value="KGJ69858.1"/>
    <property type="molecule type" value="Genomic_DNA"/>
</dbReference>
<dbReference type="AlphaFoldDB" id="A0A837CLK5"/>
<sequence>MTQQLHRSLYGMVIIARIGSMKFLPIMNGGMRRPAARNGIRRLVRNRAGKPPRAGRHRFMRWKKSILDFGGYGAWQDLQ</sequence>
<name>A0A837CLK5_9BRAD</name>
<evidence type="ECO:0000313" key="1">
    <source>
        <dbReference type="EMBL" id="KGJ69858.1"/>
    </source>
</evidence>
<gene>
    <name evidence="1" type="ORF">BJA5080_04378</name>
</gene>
<comment type="caution">
    <text evidence="1">The sequence shown here is derived from an EMBL/GenBank/DDBJ whole genome shotgun (WGS) entry which is preliminary data.</text>
</comment>
<reference evidence="1 2" key="1">
    <citation type="journal article" date="2014" name="BMC Genomics">
        <title>Comparative genomics of Bradyrhizobium japonicum CPAC 15 and Bradyrhizobium diazoefficiens CPAC 7: elite model strains for understanding symbiotic performance with soybean.</title>
        <authorList>
            <person name="Siqueira A.F."/>
            <person name="Ormeno-Orrillo E."/>
            <person name="Souza R.C."/>
            <person name="Rodrigues E.P."/>
            <person name="Almeida L.G."/>
            <person name="Barcellos F.G."/>
            <person name="Batista J.S."/>
            <person name="Nakatami A.S."/>
            <person name="Martinez-Romero E."/>
            <person name="Vasconcelos A.T."/>
            <person name="Hungria M."/>
        </authorList>
    </citation>
    <scope>NUCLEOTIDE SEQUENCE [LARGE SCALE GENOMIC DNA]</scope>
    <source>
        <strain evidence="1 2">SEMIA 5080</strain>
    </source>
</reference>
<evidence type="ECO:0000313" key="2">
    <source>
        <dbReference type="Proteomes" id="UP000024900"/>
    </source>
</evidence>
<organism evidence="1 2">
    <name type="scientific">Bradyrhizobium diazoefficiens SEMIA 5080</name>
    <dbReference type="NCBI Taxonomy" id="754504"/>
    <lineage>
        <taxon>Bacteria</taxon>
        <taxon>Pseudomonadati</taxon>
        <taxon>Pseudomonadota</taxon>
        <taxon>Alphaproteobacteria</taxon>
        <taxon>Hyphomicrobiales</taxon>
        <taxon>Nitrobacteraceae</taxon>
        <taxon>Bradyrhizobium</taxon>
    </lineage>
</organism>
<protein>
    <submittedName>
        <fullName evidence="1">Uncharacterized protein</fullName>
    </submittedName>
</protein>
<proteinExistence type="predicted"/>
<dbReference type="Proteomes" id="UP000024900">
    <property type="component" value="Unassembled WGS sequence"/>
</dbReference>